<name>A0A1H7RD66_9FLAO</name>
<organism evidence="8 9">
    <name type="scientific">Maribacter orientalis</name>
    <dbReference type="NCBI Taxonomy" id="228957"/>
    <lineage>
        <taxon>Bacteria</taxon>
        <taxon>Pseudomonadati</taxon>
        <taxon>Bacteroidota</taxon>
        <taxon>Flavobacteriia</taxon>
        <taxon>Flavobacteriales</taxon>
        <taxon>Flavobacteriaceae</taxon>
        <taxon>Maribacter</taxon>
    </lineage>
</organism>
<evidence type="ECO:0000313" key="8">
    <source>
        <dbReference type="EMBL" id="SEL58133.1"/>
    </source>
</evidence>
<keyword evidence="1 6" id="KW-0378">Hydrolase</keyword>
<reference evidence="9" key="1">
    <citation type="submission" date="2016-10" db="EMBL/GenBank/DDBJ databases">
        <authorList>
            <person name="Varghese N."/>
            <person name="Submissions S."/>
        </authorList>
    </citation>
    <scope>NUCLEOTIDE SEQUENCE [LARGE SCALE GENOMIC DNA]</scope>
    <source>
        <strain evidence="9">DSM 16471</strain>
    </source>
</reference>
<comment type="similarity">
    <text evidence="6">Belongs to the glycosyl hydrolase 10 (cellulase F) family.</text>
</comment>
<dbReference type="EMBL" id="FNZN01000004">
    <property type="protein sequence ID" value="SEL58133.1"/>
    <property type="molecule type" value="Genomic_DNA"/>
</dbReference>
<dbReference type="EC" id="3.2.1.8" evidence="6"/>
<dbReference type="AlphaFoldDB" id="A0A1H7RD66"/>
<keyword evidence="2 6" id="KW-0119">Carbohydrate metabolism</keyword>
<feature type="active site" description="Nucleophile" evidence="5">
    <location>
        <position position="278"/>
    </location>
</feature>
<dbReference type="InterPro" id="IPR001000">
    <property type="entry name" value="GH10_dom"/>
</dbReference>
<dbReference type="Pfam" id="PF00331">
    <property type="entry name" value="Glyco_hydro_10"/>
    <property type="match status" value="1"/>
</dbReference>
<dbReference type="OrthoDB" id="9809277at2"/>
<sequence length="390" mass="44959">MNTFRPKIFRIKSNYQPFLIVFSLLFIITGCGELDKSDQPKQVTETSLKEAFQNEFLIGTALNENQIFEIDSLAIKLVKKEFNSITPENCMKWMFMEPEKGKFDFDTSDRFVAFGKKNKMFVIGHNLVWHSQLAAWVPTIESPEELSGNLHNHIKTIVEHYKGKIDGWDVVNEALNEDGTLRNSIFYEKLGDRYLVDAFKWAQEYDPNVELYYNDYNMCNPEKRSGAIELVKLLQQNGAKIDGIGMQGHWNLEEPSLKEIETSIEEYAALGIKVMITELDITVLPNPWDLEGAEVSQNYENSAAMNPYPNELPDSVALRLAKRYSDIFQLFKKHSDKISRVTFWGVNDGQSWLNGWPIKGRTNYPLPFNRNNRPKSAYDSIIQVSRDTIL</sequence>
<dbReference type="SMART" id="SM00633">
    <property type="entry name" value="Glyco_10"/>
    <property type="match status" value="1"/>
</dbReference>
<evidence type="ECO:0000313" key="9">
    <source>
        <dbReference type="Proteomes" id="UP000198990"/>
    </source>
</evidence>
<dbReference type="STRING" id="228957.SAMN04488008_104251"/>
<dbReference type="Proteomes" id="UP000198990">
    <property type="component" value="Unassembled WGS sequence"/>
</dbReference>
<evidence type="ECO:0000256" key="4">
    <source>
        <dbReference type="ARBA" id="ARBA00023326"/>
    </source>
</evidence>
<dbReference type="Gene3D" id="3.20.20.80">
    <property type="entry name" value="Glycosidases"/>
    <property type="match status" value="1"/>
</dbReference>
<keyword evidence="3 6" id="KW-0326">Glycosidase</keyword>
<dbReference type="InterPro" id="IPR017853">
    <property type="entry name" value="GH"/>
</dbReference>
<dbReference type="InterPro" id="IPR031158">
    <property type="entry name" value="GH10_AS"/>
</dbReference>
<dbReference type="RefSeq" id="WP_091623897.1">
    <property type="nucleotide sequence ID" value="NZ_FNZN01000004.1"/>
</dbReference>
<keyword evidence="9" id="KW-1185">Reference proteome</keyword>
<keyword evidence="8" id="KW-0858">Xylan degradation</keyword>
<dbReference type="GO" id="GO:0031176">
    <property type="term" value="F:endo-1,4-beta-xylanase activity"/>
    <property type="evidence" value="ECO:0007669"/>
    <property type="project" value="UniProtKB-EC"/>
</dbReference>
<evidence type="ECO:0000256" key="2">
    <source>
        <dbReference type="ARBA" id="ARBA00023277"/>
    </source>
</evidence>
<dbReference type="PROSITE" id="PS51257">
    <property type="entry name" value="PROKAR_LIPOPROTEIN"/>
    <property type="match status" value="1"/>
</dbReference>
<dbReference type="PROSITE" id="PS00591">
    <property type="entry name" value="GH10_1"/>
    <property type="match status" value="1"/>
</dbReference>
<evidence type="ECO:0000256" key="5">
    <source>
        <dbReference type="PROSITE-ProRule" id="PRU10061"/>
    </source>
</evidence>
<accession>A0A1H7RD66</accession>
<evidence type="ECO:0000256" key="1">
    <source>
        <dbReference type="ARBA" id="ARBA00022801"/>
    </source>
</evidence>
<dbReference type="GO" id="GO:0045493">
    <property type="term" value="P:xylan catabolic process"/>
    <property type="evidence" value="ECO:0007669"/>
    <property type="project" value="UniProtKB-KW"/>
</dbReference>
<proteinExistence type="inferred from homology"/>
<feature type="domain" description="GH10" evidence="7">
    <location>
        <begin position="42"/>
        <end position="384"/>
    </location>
</feature>
<dbReference type="PRINTS" id="PR00134">
    <property type="entry name" value="GLHYDRLASE10"/>
</dbReference>
<dbReference type="InterPro" id="IPR044846">
    <property type="entry name" value="GH10"/>
</dbReference>
<evidence type="ECO:0000256" key="3">
    <source>
        <dbReference type="ARBA" id="ARBA00023295"/>
    </source>
</evidence>
<dbReference type="PANTHER" id="PTHR31490">
    <property type="entry name" value="GLYCOSYL HYDROLASE"/>
    <property type="match status" value="1"/>
</dbReference>
<dbReference type="PANTHER" id="PTHR31490:SF90">
    <property type="entry name" value="ENDO-1,4-BETA-XYLANASE A"/>
    <property type="match status" value="1"/>
</dbReference>
<dbReference type="SUPFAM" id="SSF51445">
    <property type="entry name" value="(Trans)glycosidases"/>
    <property type="match status" value="1"/>
</dbReference>
<comment type="catalytic activity">
    <reaction evidence="6">
        <text>Endohydrolysis of (1-&gt;4)-beta-D-xylosidic linkages in xylans.</text>
        <dbReference type="EC" id="3.2.1.8"/>
    </reaction>
</comment>
<evidence type="ECO:0000256" key="6">
    <source>
        <dbReference type="RuleBase" id="RU361174"/>
    </source>
</evidence>
<keyword evidence="4 6" id="KW-0624">Polysaccharide degradation</keyword>
<dbReference type="PROSITE" id="PS51760">
    <property type="entry name" value="GH10_2"/>
    <property type="match status" value="1"/>
</dbReference>
<gene>
    <name evidence="8" type="ORF">SAMN04488008_104251</name>
</gene>
<protein>
    <recommendedName>
        <fullName evidence="6">Beta-xylanase</fullName>
        <ecNumber evidence="6">3.2.1.8</ecNumber>
    </recommendedName>
</protein>
<evidence type="ECO:0000259" key="7">
    <source>
        <dbReference type="PROSITE" id="PS51760"/>
    </source>
</evidence>